<dbReference type="AlphaFoldDB" id="A0A0B7C0D0"/>
<feature type="compositionally biased region" description="Polar residues" evidence="1">
    <location>
        <begin position="1"/>
        <end position="32"/>
    </location>
</feature>
<feature type="region of interest" description="Disordered" evidence="1">
    <location>
        <begin position="1"/>
        <end position="44"/>
    </location>
</feature>
<organism evidence="2">
    <name type="scientific">Arion vulgaris</name>
    <dbReference type="NCBI Taxonomy" id="1028688"/>
    <lineage>
        <taxon>Eukaryota</taxon>
        <taxon>Metazoa</taxon>
        <taxon>Spiralia</taxon>
        <taxon>Lophotrochozoa</taxon>
        <taxon>Mollusca</taxon>
        <taxon>Gastropoda</taxon>
        <taxon>Heterobranchia</taxon>
        <taxon>Euthyneura</taxon>
        <taxon>Panpulmonata</taxon>
        <taxon>Eupulmonata</taxon>
        <taxon>Stylommatophora</taxon>
        <taxon>Helicina</taxon>
        <taxon>Arionoidea</taxon>
        <taxon>Arionidae</taxon>
        <taxon>Arion</taxon>
    </lineage>
</organism>
<proteinExistence type="predicted"/>
<protein>
    <submittedName>
        <fullName evidence="2">Uncharacterized protein</fullName>
    </submittedName>
</protein>
<evidence type="ECO:0000313" key="2">
    <source>
        <dbReference type="EMBL" id="CEK98919.1"/>
    </source>
</evidence>
<feature type="region of interest" description="Disordered" evidence="1">
    <location>
        <begin position="79"/>
        <end position="99"/>
    </location>
</feature>
<name>A0A0B7C0D0_9EUPU</name>
<reference evidence="2" key="1">
    <citation type="submission" date="2014-12" db="EMBL/GenBank/DDBJ databases">
        <title>Insight into the proteome of Arion vulgaris.</title>
        <authorList>
            <person name="Aradska J."/>
            <person name="Bulat T."/>
            <person name="Smidak R."/>
            <person name="Sarate P."/>
            <person name="Gangsoo J."/>
            <person name="Sialana F."/>
            <person name="Bilban M."/>
            <person name="Lubec G."/>
        </authorList>
    </citation>
    <scope>NUCLEOTIDE SEQUENCE</scope>
    <source>
        <tissue evidence="2">Skin</tissue>
    </source>
</reference>
<gene>
    <name evidence="2" type="primary">ORF219968</name>
</gene>
<dbReference type="EMBL" id="HACG01052048">
    <property type="protein sequence ID" value="CEK98919.1"/>
    <property type="molecule type" value="Transcribed_RNA"/>
</dbReference>
<feature type="compositionally biased region" description="Low complexity" evidence="1">
    <location>
        <begin position="79"/>
        <end position="95"/>
    </location>
</feature>
<accession>A0A0B7C0D0</accession>
<feature type="compositionally biased region" description="Basic and acidic residues" evidence="1">
    <location>
        <begin position="34"/>
        <end position="44"/>
    </location>
</feature>
<sequence length="115" mass="12583">LFPTISQHDQPISATSQSHSANSTTSISFQQNDDSEHPEDAKLKNNFDLNSSHLLAHVVQEIRDSCSLKTNINSQLQLSDSNSQNSAAEASQHSSPVQCQLQTVVMESNHLEKAP</sequence>
<feature type="non-terminal residue" evidence="2">
    <location>
        <position position="1"/>
    </location>
</feature>
<evidence type="ECO:0000256" key="1">
    <source>
        <dbReference type="SAM" id="MobiDB-lite"/>
    </source>
</evidence>
<feature type="non-terminal residue" evidence="2">
    <location>
        <position position="115"/>
    </location>
</feature>